<gene>
    <name evidence="1" type="ORF">BT96DRAFT_952223</name>
</gene>
<sequence length="155" mass="17875">PAHPSSVKSNSNYRWYIANSEFALTLVPKNQHQTVLARRRRWYRGTKHVKYLSEDYSGITGNTYSSLSVFGLTFACTFQGNIFDEKGVGRLGNWIVKDVKTGLGDHLVKRLPEDKETQAALPAEKQLEEKDIWFNFISRRKSASFQWSLARKLYN</sequence>
<proteinExistence type="predicted"/>
<organism evidence="1 2">
    <name type="scientific">Gymnopus androsaceus JB14</name>
    <dbReference type="NCBI Taxonomy" id="1447944"/>
    <lineage>
        <taxon>Eukaryota</taxon>
        <taxon>Fungi</taxon>
        <taxon>Dikarya</taxon>
        <taxon>Basidiomycota</taxon>
        <taxon>Agaricomycotina</taxon>
        <taxon>Agaricomycetes</taxon>
        <taxon>Agaricomycetidae</taxon>
        <taxon>Agaricales</taxon>
        <taxon>Marasmiineae</taxon>
        <taxon>Omphalotaceae</taxon>
        <taxon>Gymnopus</taxon>
    </lineage>
</organism>
<dbReference type="Proteomes" id="UP000799118">
    <property type="component" value="Unassembled WGS sequence"/>
</dbReference>
<protein>
    <submittedName>
        <fullName evidence="1">Uncharacterized protein</fullName>
    </submittedName>
</protein>
<keyword evidence="2" id="KW-1185">Reference proteome</keyword>
<evidence type="ECO:0000313" key="2">
    <source>
        <dbReference type="Proteomes" id="UP000799118"/>
    </source>
</evidence>
<dbReference type="AlphaFoldDB" id="A0A6A4GA94"/>
<feature type="non-terminal residue" evidence="1">
    <location>
        <position position="1"/>
    </location>
</feature>
<name>A0A6A4GA94_9AGAR</name>
<evidence type="ECO:0000313" key="1">
    <source>
        <dbReference type="EMBL" id="KAE9382384.1"/>
    </source>
</evidence>
<accession>A0A6A4GA94</accession>
<dbReference type="EMBL" id="ML771643">
    <property type="protein sequence ID" value="KAE9382384.1"/>
    <property type="molecule type" value="Genomic_DNA"/>
</dbReference>
<reference evidence="1" key="1">
    <citation type="journal article" date="2019" name="Environ. Microbiol.">
        <title>Fungal ecological strategies reflected in gene transcription - a case study of two litter decomposers.</title>
        <authorList>
            <person name="Barbi F."/>
            <person name="Kohler A."/>
            <person name="Barry K."/>
            <person name="Baskaran P."/>
            <person name="Daum C."/>
            <person name="Fauchery L."/>
            <person name="Ihrmark K."/>
            <person name="Kuo A."/>
            <person name="LaButti K."/>
            <person name="Lipzen A."/>
            <person name="Morin E."/>
            <person name="Grigoriev I.V."/>
            <person name="Henrissat B."/>
            <person name="Lindahl B."/>
            <person name="Martin F."/>
        </authorList>
    </citation>
    <scope>NUCLEOTIDE SEQUENCE</scope>
    <source>
        <strain evidence="1">JB14</strain>
    </source>
</reference>